<dbReference type="EMBL" id="KZ993046">
    <property type="protein sequence ID" value="RKP05727.1"/>
    <property type="molecule type" value="Genomic_DNA"/>
</dbReference>
<dbReference type="OrthoDB" id="5572844at2759"/>
<accession>A0A4P9XJ20</accession>
<dbReference type="InterPro" id="IPR018608">
    <property type="entry name" value="Gti1/Pac2"/>
</dbReference>
<dbReference type="Proteomes" id="UP000271241">
    <property type="component" value="Unassembled WGS sequence"/>
</dbReference>
<sequence length="156" mass="18112">METYFGYIETVQDALLVIEAARSGILRRSQHRLTDKERRSIRSGSVFVWDESEAGMRRWTDGRAWSPSRVNGCFLNYRELEHRRRGNSTSAPYAHFRYKTDGLVKRTISVTVSENRKLHLVSYFSKQDVAKSLLRCPRNDPALSEQAIPPEFYPDV</sequence>
<evidence type="ECO:0000313" key="2">
    <source>
        <dbReference type="Proteomes" id="UP000271241"/>
    </source>
</evidence>
<protein>
    <submittedName>
        <fullName evidence="1">Gti1/Pac2 family-domain-containing protein</fullName>
    </submittedName>
</protein>
<name>A0A4P9XJ20_9FUNG</name>
<reference evidence="2" key="1">
    <citation type="journal article" date="2018" name="Nat. Microbiol.">
        <title>Leveraging single-cell genomics to expand the fungal tree of life.</title>
        <authorList>
            <person name="Ahrendt S.R."/>
            <person name="Quandt C.A."/>
            <person name="Ciobanu D."/>
            <person name="Clum A."/>
            <person name="Salamov A."/>
            <person name="Andreopoulos B."/>
            <person name="Cheng J.F."/>
            <person name="Woyke T."/>
            <person name="Pelin A."/>
            <person name="Henrissat B."/>
            <person name="Reynolds N.K."/>
            <person name="Benny G.L."/>
            <person name="Smith M.E."/>
            <person name="James T.Y."/>
            <person name="Grigoriev I.V."/>
        </authorList>
    </citation>
    <scope>NUCLEOTIDE SEQUENCE [LARGE SCALE GENOMIC DNA]</scope>
    <source>
        <strain evidence="2">RSA 1356</strain>
    </source>
</reference>
<dbReference type="Pfam" id="PF09729">
    <property type="entry name" value="Gti1_Pac2"/>
    <property type="match status" value="2"/>
</dbReference>
<gene>
    <name evidence="1" type="ORF">THASP1DRAFT_3884</name>
</gene>
<feature type="non-terminal residue" evidence="1">
    <location>
        <position position="156"/>
    </location>
</feature>
<organism evidence="1 2">
    <name type="scientific">Thamnocephalis sphaerospora</name>
    <dbReference type="NCBI Taxonomy" id="78915"/>
    <lineage>
        <taxon>Eukaryota</taxon>
        <taxon>Fungi</taxon>
        <taxon>Fungi incertae sedis</taxon>
        <taxon>Zoopagomycota</taxon>
        <taxon>Zoopagomycotina</taxon>
        <taxon>Zoopagomycetes</taxon>
        <taxon>Zoopagales</taxon>
        <taxon>Sigmoideomycetaceae</taxon>
        <taxon>Thamnocephalis</taxon>
    </lineage>
</organism>
<dbReference type="AlphaFoldDB" id="A0A4P9XJ20"/>
<dbReference type="PANTHER" id="PTHR28027:SF1">
    <property type="entry name" value="CAMP INDEPENDENT REGULATORY PROTEIN (AFU_ORTHOLOGUE AFUA_3G09640)"/>
    <property type="match status" value="1"/>
</dbReference>
<proteinExistence type="predicted"/>
<evidence type="ECO:0000313" key="1">
    <source>
        <dbReference type="EMBL" id="RKP05727.1"/>
    </source>
</evidence>
<dbReference type="PANTHER" id="PTHR28027">
    <property type="entry name" value="TRANSCRIPTIONAL REGULATOR MIT1"/>
    <property type="match status" value="1"/>
</dbReference>
<dbReference type="GO" id="GO:0003677">
    <property type="term" value="F:DNA binding"/>
    <property type="evidence" value="ECO:0007669"/>
    <property type="project" value="TreeGrafter"/>
</dbReference>
<keyword evidence="2" id="KW-1185">Reference proteome</keyword>